<reference evidence="1 2" key="1">
    <citation type="journal article" date="2016" name="Nat. Commun.">
        <title>Thousands of microbial genomes shed light on interconnected biogeochemical processes in an aquifer system.</title>
        <authorList>
            <person name="Anantharaman K."/>
            <person name="Brown C.T."/>
            <person name="Hug L.A."/>
            <person name="Sharon I."/>
            <person name="Castelle C.J."/>
            <person name="Probst A.J."/>
            <person name="Thomas B.C."/>
            <person name="Singh A."/>
            <person name="Wilkins M.J."/>
            <person name="Karaoz U."/>
            <person name="Brodie E.L."/>
            <person name="Williams K.H."/>
            <person name="Hubbard S.S."/>
            <person name="Banfield J.F."/>
        </authorList>
    </citation>
    <scope>NUCLEOTIDE SEQUENCE [LARGE SCALE GENOMIC DNA]</scope>
</reference>
<sequence>MIIMSIHDTLEKIKAFIQSEQGKDILIVLIVILVGLGSFELGRLSKGNDSSGIKIEYPTQSQEASAISSITTNYSNILQNDKIEKNSSLSAQAGGKNFFASNRGSKYYPLGCSAGKSLKQENRIYFATREAAEKAGYELSSSCR</sequence>
<dbReference type="SUPFAM" id="SSF57884">
    <property type="entry name" value="Ada DNA repair protein, N-terminal domain (N-Ada 10)"/>
    <property type="match status" value="1"/>
</dbReference>
<proteinExistence type="predicted"/>
<protein>
    <recommendedName>
        <fullName evidence="3">Ada DNA repair metal-binding domain-containing protein</fullName>
    </recommendedName>
</protein>
<dbReference type="AlphaFoldDB" id="A0A1F6UUV5"/>
<dbReference type="STRING" id="1801732.A2814_01575"/>
<evidence type="ECO:0008006" key="3">
    <source>
        <dbReference type="Google" id="ProtNLM"/>
    </source>
</evidence>
<dbReference type="EMBL" id="MFTI01000004">
    <property type="protein sequence ID" value="OGI61153.1"/>
    <property type="molecule type" value="Genomic_DNA"/>
</dbReference>
<organism evidence="1 2">
    <name type="scientific">Candidatus Nomurabacteria bacterium RIFCSPHIGHO2_01_FULL_38_19</name>
    <dbReference type="NCBI Taxonomy" id="1801732"/>
    <lineage>
        <taxon>Bacteria</taxon>
        <taxon>Candidatus Nomuraibacteriota</taxon>
    </lineage>
</organism>
<comment type="caution">
    <text evidence="1">The sequence shown here is derived from an EMBL/GenBank/DDBJ whole genome shotgun (WGS) entry which is preliminary data.</text>
</comment>
<dbReference type="Gene3D" id="3.40.10.10">
    <property type="entry name" value="DNA Methylphosphotriester Repair Domain"/>
    <property type="match status" value="1"/>
</dbReference>
<evidence type="ECO:0000313" key="2">
    <source>
        <dbReference type="Proteomes" id="UP000177869"/>
    </source>
</evidence>
<dbReference type="Proteomes" id="UP000177869">
    <property type="component" value="Unassembled WGS sequence"/>
</dbReference>
<accession>A0A1F6UUV5</accession>
<evidence type="ECO:0000313" key="1">
    <source>
        <dbReference type="EMBL" id="OGI61153.1"/>
    </source>
</evidence>
<name>A0A1F6UUV5_9BACT</name>
<gene>
    <name evidence="1" type="ORF">A2814_01575</name>
</gene>
<dbReference type="InterPro" id="IPR035451">
    <property type="entry name" value="Ada-like_dom_sf"/>
</dbReference>